<organism evidence="2 3">
    <name type="scientific">Smittium culicis</name>
    <dbReference type="NCBI Taxonomy" id="133412"/>
    <lineage>
        <taxon>Eukaryota</taxon>
        <taxon>Fungi</taxon>
        <taxon>Fungi incertae sedis</taxon>
        <taxon>Zoopagomycota</taxon>
        <taxon>Kickxellomycotina</taxon>
        <taxon>Harpellomycetes</taxon>
        <taxon>Harpellales</taxon>
        <taxon>Legeriomycetaceae</taxon>
        <taxon>Smittium</taxon>
    </lineage>
</organism>
<dbReference type="Proteomes" id="UP000187429">
    <property type="component" value="Unassembled WGS sequence"/>
</dbReference>
<accession>A0A1R1YCR5</accession>
<feature type="compositionally biased region" description="Low complexity" evidence="1">
    <location>
        <begin position="167"/>
        <end position="176"/>
    </location>
</feature>
<keyword evidence="3" id="KW-1185">Reference proteome</keyword>
<protein>
    <submittedName>
        <fullName evidence="2">Uncharacterized protein</fullName>
    </submittedName>
</protein>
<reference evidence="3" key="1">
    <citation type="submission" date="2017-01" db="EMBL/GenBank/DDBJ databases">
        <authorList>
            <person name="Wang Y."/>
            <person name="White M."/>
            <person name="Kvist S."/>
            <person name="Moncalvo J.-M."/>
        </authorList>
    </citation>
    <scope>NUCLEOTIDE SEQUENCE [LARGE SCALE GENOMIC DNA]</scope>
    <source>
        <strain evidence="3">ID-206-W2</strain>
    </source>
</reference>
<proteinExistence type="predicted"/>
<comment type="caution">
    <text evidence="2">The sequence shown here is derived from an EMBL/GenBank/DDBJ whole genome shotgun (WGS) entry which is preliminary data.</text>
</comment>
<feature type="region of interest" description="Disordered" evidence="1">
    <location>
        <begin position="167"/>
        <end position="233"/>
    </location>
</feature>
<evidence type="ECO:0000256" key="1">
    <source>
        <dbReference type="SAM" id="MobiDB-lite"/>
    </source>
</evidence>
<gene>
    <name evidence="2" type="ORF">AYI69_g4544</name>
</gene>
<dbReference type="AlphaFoldDB" id="A0A1R1YCR5"/>
<sequence>MDLIEVYSSHLNSDQTNSPISEQDIHPISEQDIHPISEQDIPPISEQNKPPLDTSNLAQLPLTHLDDLHLASDNTFAHSSLISKFDQDFPSDSKHKDGPITDIIAKKALNIPISKVSKKESETSNQVAVDFFHPSSNQKLSHSFRTFAQNSLLNDKKNTVNNNSYSVSLNASSSYNKNKRKQKKRPNNLEEKYLFPGSSESISNSDNPNNNNISNRSQRKNHKPAIQKNEVTI</sequence>
<name>A0A1R1YCR5_9FUNG</name>
<evidence type="ECO:0000313" key="3">
    <source>
        <dbReference type="Proteomes" id="UP000187429"/>
    </source>
</evidence>
<feature type="compositionally biased region" description="Low complexity" evidence="1">
    <location>
        <begin position="198"/>
        <end position="216"/>
    </location>
</feature>
<dbReference type="EMBL" id="LSSM01001776">
    <property type="protein sequence ID" value="OMJ24697.1"/>
    <property type="molecule type" value="Genomic_DNA"/>
</dbReference>
<evidence type="ECO:0000313" key="2">
    <source>
        <dbReference type="EMBL" id="OMJ24697.1"/>
    </source>
</evidence>
<feature type="compositionally biased region" description="Basic residues" evidence="1">
    <location>
        <begin position="177"/>
        <end position="186"/>
    </location>
</feature>